<name>A0AA38T992_9ASTR</name>
<evidence type="ECO:0000259" key="1">
    <source>
        <dbReference type="Pfam" id="PF24626"/>
    </source>
</evidence>
<dbReference type="EMBL" id="JARYMX010000004">
    <property type="protein sequence ID" value="KAJ9550901.1"/>
    <property type="molecule type" value="Genomic_DNA"/>
</dbReference>
<dbReference type="AlphaFoldDB" id="A0AA38T992"/>
<keyword evidence="3" id="KW-1185">Reference proteome</keyword>
<protein>
    <recommendedName>
        <fullName evidence="1">Tf2-1-like SH3-like domain-containing protein</fullName>
    </recommendedName>
</protein>
<feature type="domain" description="Tf2-1-like SH3-like" evidence="1">
    <location>
        <begin position="54"/>
        <end position="115"/>
    </location>
</feature>
<organism evidence="2 3">
    <name type="scientific">Centaurea solstitialis</name>
    <name type="common">yellow star-thistle</name>
    <dbReference type="NCBI Taxonomy" id="347529"/>
    <lineage>
        <taxon>Eukaryota</taxon>
        <taxon>Viridiplantae</taxon>
        <taxon>Streptophyta</taxon>
        <taxon>Embryophyta</taxon>
        <taxon>Tracheophyta</taxon>
        <taxon>Spermatophyta</taxon>
        <taxon>Magnoliopsida</taxon>
        <taxon>eudicotyledons</taxon>
        <taxon>Gunneridae</taxon>
        <taxon>Pentapetalae</taxon>
        <taxon>asterids</taxon>
        <taxon>campanulids</taxon>
        <taxon>Asterales</taxon>
        <taxon>Asteraceae</taxon>
        <taxon>Carduoideae</taxon>
        <taxon>Cardueae</taxon>
        <taxon>Centaureinae</taxon>
        <taxon>Centaurea</taxon>
    </lineage>
</organism>
<dbReference type="PANTHER" id="PTHR35046:SF18">
    <property type="entry name" value="RNA-DIRECTED DNA POLYMERASE"/>
    <property type="match status" value="1"/>
</dbReference>
<dbReference type="Pfam" id="PF24626">
    <property type="entry name" value="SH3_Tf2-1"/>
    <property type="match status" value="1"/>
</dbReference>
<evidence type="ECO:0000313" key="3">
    <source>
        <dbReference type="Proteomes" id="UP001172457"/>
    </source>
</evidence>
<dbReference type="Proteomes" id="UP001172457">
    <property type="component" value="Chromosome 4"/>
</dbReference>
<proteinExistence type="predicted"/>
<accession>A0AA38T992</accession>
<evidence type="ECO:0000313" key="2">
    <source>
        <dbReference type="EMBL" id="KAJ9550901.1"/>
    </source>
</evidence>
<dbReference type="InterPro" id="IPR056924">
    <property type="entry name" value="SH3_Tf2-1"/>
</dbReference>
<sequence>MQVLCCNMPKGVGLCSLSFQAYPVGILCFSVAESTAKYKSQVDKKHREVDFCVGDYVWAVLTKDRFPAHEYNKLAAKKIGPVEIVENVIQKAYRLHLPSHIRTSDVFNVKHLLPYTGDNSSEDDTPPDSRTNLSAPGRMMQLNKKFYSWHVWSIPKV</sequence>
<gene>
    <name evidence="2" type="ORF">OSB04_014946</name>
</gene>
<reference evidence="2" key="1">
    <citation type="submission" date="2023-03" db="EMBL/GenBank/DDBJ databases">
        <title>Chromosome-scale reference genome and RAD-based genetic map of yellow starthistle (Centaurea solstitialis) reveal putative structural variation and QTLs associated with invader traits.</title>
        <authorList>
            <person name="Reatini B."/>
            <person name="Cang F.A."/>
            <person name="Jiang Q."/>
            <person name="Mckibben M.T.W."/>
            <person name="Barker M.S."/>
            <person name="Rieseberg L.H."/>
            <person name="Dlugosch K.M."/>
        </authorList>
    </citation>
    <scope>NUCLEOTIDE SEQUENCE</scope>
    <source>
        <strain evidence="2">CAN-66</strain>
        <tissue evidence="2">Leaf</tissue>
    </source>
</reference>
<comment type="caution">
    <text evidence="2">The sequence shown here is derived from an EMBL/GenBank/DDBJ whole genome shotgun (WGS) entry which is preliminary data.</text>
</comment>
<dbReference type="PANTHER" id="PTHR35046">
    <property type="entry name" value="ZINC KNUCKLE (CCHC-TYPE) FAMILY PROTEIN"/>
    <property type="match status" value="1"/>
</dbReference>